<dbReference type="PANTHER" id="PTHR44757:SF2">
    <property type="entry name" value="BIOFILM ARCHITECTURE MAINTENANCE PROTEIN MBAA"/>
    <property type="match status" value="1"/>
</dbReference>
<dbReference type="NCBIfam" id="TIGR00254">
    <property type="entry name" value="GGDEF"/>
    <property type="match status" value="1"/>
</dbReference>
<dbReference type="GO" id="GO:0006355">
    <property type="term" value="P:regulation of DNA-templated transcription"/>
    <property type="evidence" value="ECO:0007669"/>
    <property type="project" value="InterPro"/>
</dbReference>
<dbReference type="NCBIfam" id="TIGR00229">
    <property type="entry name" value="sensory_box"/>
    <property type="match status" value="1"/>
</dbReference>
<dbReference type="InterPro" id="IPR000014">
    <property type="entry name" value="PAS"/>
</dbReference>
<dbReference type="InterPro" id="IPR043128">
    <property type="entry name" value="Rev_trsase/Diguanyl_cyclase"/>
</dbReference>
<dbReference type="Pfam" id="PF00563">
    <property type="entry name" value="EAL"/>
    <property type="match status" value="1"/>
</dbReference>
<dbReference type="Gene3D" id="3.30.70.270">
    <property type="match status" value="1"/>
</dbReference>
<dbReference type="PROSITE" id="PS50883">
    <property type="entry name" value="EAL"/>
    <property type="match status" value="1"/>
</dbReference>
<dbReference type="KEGG" id="aon:DEH84_10005"/>
<dbReference type="CDD" id="cd01948">
    <property type="entry name" value="EAL"/>
    <property type="match status" value="1"/>
</dbReference>
<dbReference type="InterPro" id="IPR052155">
    <property type="entry name" value="Biofilm_reg_signaling"/>
</dbReference>
<evidence type="ECO:0000313" key="4">
    <source>
        <dbReference type="EMBL" id="AWI53732.1"/>
    </source>
</evidence>
<reference evidence="4 5" key="1">
    <citation type="submission" date="2018-05" db="EMBL/GenBank/DDBJ databases">
        <title>complete genome sequence of Aquabacterium olei NBRC 110486.</title>
        <authorList>
            <person name="Tang B."/>
            <person name="Chang J."/>
            <person name="Zhang L."/>
            <person name="Yang H."/>
        </authorList>
    </citation>
    <scope>NUCLEOTIDE SEQUENCE [LARGE SCALE GENOMIC DNA]</scope>
    <source>
        <strain evidence="4 5">NBRC 110486</strain>
    </source>
</reference>
<dbReference type="Pfam" id="PF00989">
    <property type="entry name" value="PAS"/>
    <property type="match status" value="1"/>
</dbReference>
<protein>
    <recommendedName>
        <fullName evidence="6">GGDEF domain-containing protein</fullName>
    </recommendedName>
</protein>
<dbReference type="InterPro" id="IPR035965">
    <property type="entry name" value="PAS-like_dom_sf"/>
</dbReference>
<dbReference type="Pfam" id="PF00990">
    <property type="entry name" value="GGDEF"/>
    <property type="match status" value="1"/>
</dbReference>
<gene>
    <name evidence="4" type="ORF">DEH84_10005</name>
</gene>
<dbReference type="CDD" id="cd00130">
    <property type="entry name" value="PAS"/>
    <property type="match status" value="1"/>
</dbReference>
<dbReference type="SMART" id="SM00091">
    <property type="entry name" value="PAS"/>
    <property type="match status" value="1"/>
</dbReference>
<dbReference type="InterPro" id="IPR001633">
    <property type="entry name" value="EAL_dom"/>
</dbReference>
<dbReference type="AlphaFoldDB" id="A0A2U8FRN8"/>
<evidence type="ECO:0000313" key="5">
    <source>
        <dbReference type="Proteomes" id="UP000244892"/>
    </source>
</evidence>
<dbReference type="SMART" id="SM00267">
    <property type="entry name" value="GGDEF"/>
    <property type="match status" value="1"/>
</dbReference>
<dbReference type="SUPFAM" id="SSF55785">
    <property type="entry name" value="PYP-like sensor domain (PAS domain)"/>
    <property type="match status" value="1"/>
</dbReference>
<organism evidence="4 5">
    <name type="scientific">Aquabacterium olei</name>
    <dbReference type="NCBI Taxonomy" id="1296669"/>
    <lineage>
        <taxon>Bacteria</taxon>
        <taxon>Pseudomonadati</taxon>
        <taxon>Pseudomonadota</taxon>
        <taxon>Betaproteobacteria</taxon>
        <taxon>Burkholderiales</taxon>
        <taxon>Aquabacterium</taxon>
    </lineage>
</organism>
<name>A0A2U8FRN8_9BURK</name>
<evidence type="ECO:0000259" key="1">
    <source>
        <dbReference type="PROSITE" id="PS50112"/>
    </source>
</evidence>
<dbReference type="Proteomes" id="UP000244892">
    <property type="component" value="Chromosome"/>
</dbReference>
<dbReference type="SMART" id="SM00052">
    <property type="entry name" value="EAL"/>
    <property type="match status" value="1"/>
</dbReference>
<dbReference type="OrthoDB" id="9813903at2"/>
<evidence type="ECO:0000259" key="3">
    <source>
        <dbReference type="PROSITE" id="PS50887"/>
    </source>
</evidence>
<dbReference type="InterPro" id="IPR029787">
    <property type="entry name" value="Nucleotide_cyclase"/>
</dbReference>
<dbReference type="PROSITE" id="PS50112">
    <property type="entry name" value="PAS"/>
    <property type="match status" value="1"/>
</dbReference>
<dbReference type="PROSITE" id="PS50887">
    <property type="entry name" value="GGDEF"/>
    <property type="match status" value="1"/>
</dbReference>
<dbReference type="InterPro" id="IPR035919">
    <property type="entry name" value="EAL_sf"/>
</dbReference>
<evidence type="ECO:0000259" key="2">
    <source>
        <dbReference type="PROSITE" id="PS50883"/>
    </source>
</evidence>
<evidence type="ECO:0008006" key="6">
    <source>
        <dbReference type="Google" id="ProtNLM"/>
    </source>
</evidence>
<dbReference type="InterPro" id="IPR013767">
    <property type="entry name" value="PAS_fold"/>
</dbReference>
<dbReference type="EMBL" id="CP029210">
    <property type="protein sequence ID" value="AWI53732.1"/>
    <property type="molecule type" value="Genomic_DNA"/>
</dbReference>
<dbReference type="PANTHER" id="PTHR44757">
    <property type="entry name" value="DIGUANYLATE CYCLASE DGCP"/>
    <property type="match status" value="1"/>
</dbReference>
<dbReference type="RefSeq" id="WP_109036731.1">
    <property type="nucleotide sequence ID" value="NZ_CP029210.1"/>
</dbReference>
<sequence length="598" mass="65086">MLSAHSATAALPMPAFELGPRLLHEAFHRTLSPMLITDTAGRICHVNPAFEQATGYALEELRGRFPTVMHSKMQSSDFYRRMWTALLDEGHWQGEIWNRRKDGRLFREWLSISALNEGGGETTHFLGVYSGLSSPQLAEAQSEDYGGVDAVTGVLGRRAFIKATERLHASAGPLAFMALDITGFTDINEHHGLYCGDGLLRQVAHRCTQAAAQHGAECVVGRVGSDEFALAWAVGGLDGSDTPRAEIHRMAEQMRHAVATRYQLDSGRTVDVAVSVGLAVLSTPDGAAEPGGGALHLGAADALLQASAARQAPGGLETAVQHYERLEAERRLTRALREDIVAGRLEVVFQPKVRLNTSAPVGLEALCRWTGPDGKPVPPSVFIPLAERHGLIAELGDRVLESVLRSLARWNEGHLNTLPVAVNFSAAQFKRPDVVARVEAALARHRVPAHLVELELTESILLEDFDAAVTTLQGLRHLGLTLSIDDFGTGYSSLAYMRRLPVSCIKIDRSFVADLCTDDRTRHVVATVVSLAHRFGMHCVAEGVETFDQVQVLMELGCDQAQGYFFARPLDTEALAPILAGRTPWVEVVMAPSRPMEF</sequence>
<dbReference type="Gene3D" id="3.20.20.450">
    <property type="entry name" value="EAL domain"/>
    <property type="match status" value="1"/>
</dbReference>
<accession>A0A2U8FRN8</accession>
<feature type="domain" description="PAS" evidence="1">
    <location>
        <begin position="19"/>
        <end position="64"/>
    </location>
</feature>
<keyword evidence="5" id="KW-1185">Reference proteome</keyword>
<dbReference type="SUPFAM" id="SSF141868">
    <property type="entry name" value="EAL domain-like"/>
    <property type="match status" value="1"/>
</dbReference>
<proteinExistence type="predicted"/>
<dbReference type="Gene3D" id="3.30.450.20">
    <property type="entry name" value="PAS domain"/>
    <property type="match status" value="1"/>
</dbReference>
<feature type="domain" description="EAL" evidence="2">
    <location>
        <begin position="325"/>
        <end position="583"/>
    </location>
</feature>
<dbReference type="InterPro" id="IPR000160">
    <property type="entry name" value="GGDEF_dom"/>
</dbReference>
<feature type="domain" description="GGDEF" evidence="3">
    <location>
        <begin position="172"/>
        <end position="323"/>
    </location>
</feature>
<dbReference type="SUPFAM" id="SSF55073">
    <property type="entry name" value="Nucleotide cyclase"/>
    <property type="match status" value="1"/>
</dbReference>
<dbReference type="CDD" id="cd01949">
    <property type="entry name" value="GGDEF"/>
    <property type="match status" value="1"/>
</dbReference>